<organism evidence="2 3">
    <name type="scientific">Knipowitschia caucasica</name>
    <name type="common">Caucasian dwarf goby</name>
    <name type="synonym">Pomatoschistus caucasicus</name>
    <dbReference type="NCBI Taxonomy" id="637954"/>
    <lineage>
        <taxon>Eukaryota</taxon>
        <taxon>Metazoa</taxon>
        <taxon>Chordata</taxon>
        <taxon>Craniata</taxon>
        <taxon>Vertebrata</taxon>
        <taxon>Euteleostomi</taxon>
        <taxon>Actinopterygii</taxon>
        <taxon>Neopterygii</taxon>
        <taxon>Teleostei</taxon>
        <taxon>Neoteleostei</taxon>
        <taxon>Acanthomorphata</taxon>
        <taxon>Gobiaria</taxon>
        <taxon>Gobiiformes</taxon>
        <taxon>Gobioidei</taxon>
        <taxon>Gobiidae</taxon>
        <taxon>Gobiinae</taxon>
        <taxon>Knipowitschia</taxon>
    </lineage>
</organism>
<feature type="compositionally biased region" description="Basic and acidic residues" evidence="1">
    <location>
        <begin position="70"/>
        <end position="87"/>
    </location>
</feature>
<evidence type="ECO:0000256" key="1">
    <source>
        <dbReference type="SAM" id="MobiDB-lite"/>
    </source>
</evidence>
<reference evidence="2 3" key="1">
    <citation type="submission" date="2024-04" db="EMBL/GenBank/DDBJ databases">
        <authorList>
            <person name="Waldvogel A.-M."/>
            <person name="Schoenle A."/>
        </authorList>
    </citation>
    <scope>NUCLEOTIDE SEQUENCE [LARGE SCALE GENOMIC DNA]</scope>
</reference>
<keyword evidence="3" id="KW-1185">Reference proteome</keyword>
<proteinExistence type="predicted"/>
<name>A0AAV2LJK4_KNICA</name>
<feature type="region of interest" description="Disordered" evidence="1">
    <location>
        <begin position="1"/>
        <end position="90"/>
    </location>
</feature>
<dbReference type="AlphaFoldDB" id="A0AAV2LJK4"/>
<evidence type="ECO:0000313" key="3">
    <source>
        <dbReference type="Proteomes" id="UP001497482"/>
    </source>
</evidence>
<protein>
    <submittedName>
        <fullName evidence="2">Uncharacterized protein</fullName>
    </submittedName>
</protein>
<evidence type="ECO:0000313" key="2">
    <source>
        <dbReference type="EMBL" id="CAL1600457.1"/>
    </source>
</evidence>
<sequence length="130" mass="15008">MEYFHDKENMKYTLRRAETGTDERDEHGDESRPRRKTTSGTRRVPRRRTVKRSTRSGGAHTPPTQGLRPWDPRRQLEGCNPDKERGRRVTGTYREATYTQRRGSYPACAVKAVCAIHIGDERRLPASGPR</sequence>
<feature type="compositionally biased region" description="Basic residues" evidence="1">
    <location>
        <begin position="33"/>
        <end position="54"/>
    </location>
</feature>
<accession>A0AAV2LJK4</accession>
<gene>
    <name evidence="2" type="ORF">KC01_LOCUS28549</name>
</gene>
<dbReference type="Proteomes" id="UP001497482">
    <property type="component" value="Chromosome 3"/>
</dbReference>
<feature type="compositionally biased region" description="Basic and acidic residues" evidence="1">
    <location>
        <begin position="1"/>
        <end position="32"/>
    </location>
</feature>
<dbReference type="EMBL" id="OZ035825">
    <property type="protein sequence ID" value="CAL1600457.1"/>
    <property type="molecule type" value="Genomic_DNA"/>
</dbReference>